<keyword evidence="1" id="KW-0547">Nucleotide-binding</keyword>
<feature type="region of interest" description="Disordered" evidence="2">
    <location>
        <begin position="595"/>
        <end position="614"/>
    </location>
</feature>
<keyword evidence="1" id="KW-0347">Helicase</keyword>
<feature type="domain" description="Helitron helicase-like" evidence="4">
    <location>
        <begin position="440"/>
        <end position="545"/>
    </location>
</feature>
<gene>
    <name evidence="6" type="ORF">EW026_g6512</name>
</gene>
<dbReference type="GO" id="GO:0006310">
    <property type="term" value="P:DNA recombination"/>
    <property type="evidence" value="ECO:0007669"/>
    <property type="project" value="UniProtKB-KW"/>
</dbReference>
<keyword evidence="1" id="KW-0378">Hydrolase</keyword>
<keyword evidence="7" id="KW-1185">Reference proteome</keyword>
<feature type="region of interest" description="Disordered" evidence="2">
    <location>
        <begin position="953"/>
        <end position="986"/>
    </location>
</feature>
<comment type="catalytic activity">
    <reaction evidence="1">
        <text>ATP + H2O = ADP + phosphate + H(+)</text>
        <dbReference type="Rhea" id="RHEA:13065"/>
        <dbReference type="ChEBI" id="CHEBI:15377"/>
        <dbReference type="ChEBI" id="CHEBI:15378"/>
        <dbReference type="ChEBI" id="CHEBI:30616"/>
        <dbReference type="ChEBI" id="CHEBI:43474"/>
        <dbReference type="ChEBI" id="CHEBI:456216"/>
        <dbReference type="EC" id="5.6.2.3"/>
    </reaction>
</comment>
<dbReference type="GO" id="GO:0016887">
    <property type="term" value="F:ATP hydrolysis activity"/>
    <property type="evidence" value="ECO:0007669"/>
    <property type="project" value="RHEA"/>
</dbReference>
<accession>A0A4S4KCI3</accession>
<evidence type="ECO:0000313" key="7">
    <source>
        <dbReference type="Proteomes" id="UP000309038"/>
    </source>
</evidence>
<keyword evidence="1" id="KW-0234">DNA repair</keyword>
<keyword evidence="1" id="KW-0233">DNA recombination</keyword>
<dbReference type="EMBL" id="SGPJ01000362">
    <property type="protein sequence ID" value="THG95067.1"/>
    <property type="molecule type" value="Genomic_DNA"/>
</dbReference>
<dbReference type="InterPro" id="IPR046700">
    <property type="entry name" value="DUF6570"/>
</dbReference>
<dbReference type="Proteomes" id="UP000309038">
    <property type="component" value="Unassembled WGS sequence"/>
</dbReference>
<feature type="domain" description="DUF6570" evidence="5">
    <location>
        <begin position="226"/>
        <end position="372"/>
    </location>
</feature>
<dbReference type="SUPFAM" id="SSF52540">
    <property type="entry name" value="P-loop containing nucleoside triphosphate hydrolases"/>
    <property type="match status" value="2"/>
</dbReference>
<feature type="region of interest" description="Disordered" evidence="2">
    <location>
        <begin position="808"/>
        <end position="840"/>
    </location>
</feature>
<dbReference type="GO" id="GO:0006281">
    <property type="term" value="P:DNA repair"/>
    <property type="evidence" value="ECO:0007669"/>
    <property type="project" value="UniProtKB-KW"/>
</dbReference>
<feature type="region of interest" description="Disordered" evidence="2">
    <location>
        <begin position="84"/>
        <end position="106"/>
    </location>
</feature>
<keyword evidence="1" id="KW-0227">DNA damage</keyword>
<dbReference type="InterPro" id="IPR025476">
    <property type="entry name" value="Helitron_helicase-like"/>
</dbReference>
<dbReference type="GO" id="GO:0000723">
    <property type="term" value="P:telomere maintenance"/>
    <property type="evidence" value="ECO:0007669"/>
    <property type="project" value="InterPro"/>
</dbReference>
<feature type="domain" description="DNA helicase Pif1-like DEAD-box helicase" evidence="3">
    <location>
        <begin position="1275"/>
        <end position="1412"/>
    </location>
</feature>
<evidence type="ECO:0000259" key="3">
    <source>
        <dbReference type="Pfam" id="PF05970"/>
    </source>
</evidence>
<name>A0A4S4KCI3_9APHY</name>
<comment type="cofactor">
    <cofactor evidence="1">
        <name>Mg(2+)</name>
        <dbReference type="ChEBI" id="CHEBI:18420"/>
    </cofactor>
</comment>
<reference evidence="6 7" key="1">
    <citation type="submission" date="2019-02" db="EMBL/GenBank/DDBJ databases">
        <title>Genome sequencing of the rare red list fungi Phlebia centrifuga.</title>
        <authorList>
            <person name="Buettner E."/>
            <person name="Kellner H."/>
        </authorList>
    </citation>
    <scope>NUCLEOTIDE SEQUENCE [LARGE SCALE GENOMIC DNA]</scope>
    <source>
        <strain evidence="6 7">DSM 108282</strain>
    </source>
</reference>
<dbReference type="Pfam" id="PF20209">
    <property type="entry name" value="DUF6570"/>
    <property type="match status" value="1"/>
</dbReference>
<dbReference type="Pfam" id="PF05970">
    <property type="entry name" value="PIF1"/>
    <property type="match status" value="1"/>
</dbReference>
<dbReference type="Pfam" id="PF14214">
    <property type="entry name" value="Helitron_like_N"/>
    <property type="match status" value="1"/>
</dbReference>
<dbReference type="InterPro" id="IPR051055">
    <property type="entry name" value="PIF1_helicase"/>
</dbReference>
<dbReference type="InterPro" id="IPR027417">
    <property type="entry name" value="P-loop_NTPase"/>
</dbReference>
<comment type="caution">
    <text evidence="6">The sequence shown here is derived from an EMBL/GenBank/DDBJ whole genome shotgun (WGS) entry which is preliminary data.</text>
</comment>
<dbReference type="GO" id="GO:0043139">
    <property type="term" value="F:5'-3' DNA helicase activity"/>
    <property type="evidence" value="ECO:0007669"/>
    <property type="project" value="UniProtKB-EC"/>
</dbReference>
<protein>
    <recommendedName>
        <fullName evidence="1">ATP-dependent DNA helicase</fullName>
        <ecNumber evidence="1">5.6.2.3</ecNumber>
    </recommendedName>
</protein>
<proteinExistence type="inferred from homology"/>
<dbReference type="PANTHER" id="PTHR47642">
    <property type="entry name" value="ATP-DEPENDENT DNA HELICASE"/>
    <property type="match status" value="1"/>
</dbReference>
<evidence type="ECO:0000313" key="6">
    <source>
        <dbReference type="EMBL" id="THG95067.1"/>
    </source>
</evidence>
<sequence length="1781" mass="199120">MDIEVLATDTLPELNTSFMSTLDAAKLRLLTTTELRGLISGRLVVPRQHRQPKANLIQWIIAQADEELVAVFIEACEAKLAAASEQRRQQKRKRTDTLRTQRQRRRREYIQEEQGYDVSRYLEMPSEDELLTCYREFITATSNEAVKHLVCAVCAREVSKEKDRVVTTPLDEIPHPERLIPITTHEQHDLYSGMLLEPAGVTVIGEQQFAHLCKDCFDNLERAGRDPPLLSLANNLWIGRIPWELQVLTVPEQMLIALLYPRVYVYKLFPKDKSFRPKDETLQRGMRGNVSTYEQDIEGVASMVEGTLMPRPLEILSHVVTITYVGRGQLLKSTLHTTFRVRRAAVRAALLWLKANNSKYYGEIQIDDERLQLLPEDDVPSEIYEIARHTTDIGIVDQESAGYVPEHADSIPDSVSDAEVLRDQPIGEQVGAEDDVDNGLWVTINPGDSDNPLAQALLGQQINLDDFLATMGPDKETRIKNIAADPYGAAKFFHFTINAILETLVQVRVSNYQVKSKPGIFGEVSAYFGTVESQGRGTLHLHMLIWLKNTPTGAELSELFKDEAFRAKMSAYIKANVRAYVPGLESAETVKALPRQPSVAFSRPPNPDSPSYSEDVREYELQLARGLQVHTCKIRRCLQPNKNGKLVCKRKAPWKCAHEDFVTEDGQWGPKRLYAYVNGYNPPILIHAACNNDCKILTNGSDTKNITFYVTSYAAKKQGRNYNLSAVLADGYAYHQKNPRDEYLDRLRENQRLLLFRLVHTINREQELSSAMVISYLMKWGDVYRSHVYSSVYWSSFVTALVKSFPDIQKAPPSHTNAEPEAETCLPEPLPSGPSTSPADFEPAPVLPLACPPEPTPGSPSTSRAAFEPAPGFPLDAANNQALATLPTFSNDEDDGDSDELVTLEINQRRGQLSARSQVMDYICRGAELHEYNVHDFFTDTYESALLAKPDCPSSAQVPVVTGDESGSGSDADQDEGPHRRRAANKQRVVRSAMHRNIVNYVGRYFPSAKDPTTTPFYCASMLVLLKPWRDLTTDLKSARQTWQSAFEEFVAHADVRTTRIIAGIEYHHDCRTAAANDRRDEENLPVDDSEDRGVMPGIDDMELNEGLPTVHTTISEEAIYSVLQSSISPSERNHAQHAIETARGARMFPNENHGWTVTAPTMHNAEGGDITRLAEWKAQMHQDVLKQNTEEDTLTATAALPIQGPTVAPQTAVGITSNPAPVVTASDAHGQMPGDGILTAASVDMLKADQFRAFDIIRWHLNETLAGSSPPPLRMLIYGEGGTGKSKVIQTVTEEFARRGVKYMLVKTAYTGVAASLIDGKTTHTIAGLTVKTGAAMSDATKGKLQAFWKHRTYLIVDEMSMLGKTHLQSMEKNISVGMQGGDGFRPDCSFGGVNVIMCGDLHQFPPVAQGRAEFLFHPIRSYQDSDESKLGRRLYEQFGTVVVLNEQMRVTDPVWRDLLVHLRAGEVQQRHIQVLQDLVLHRPAAAVDFSQDPWKRASLVTPRHAVRKLWNEHAARKWCNESGTQLFVCSAEDKIHKGKNRTQDLSLVERYYVACRLKTNKSNRKVDLPRSVELAKGMKVLVTSNLETDLDLTNGARGEIVDIVLHPDEKRIEEGPIVHLKYLPVYVLVKMARTRASQLAGLPACVIPVEPASSTMRIKLPTRDGKTIQRTVHRRQFPVTSAYAFTDYRAQGQTLPYVVVDIATPPSGALSLFNLYVALSRSAGRDTIRLLRGFDERQFMQSHDPELALEDERLGTLDAVTKQWWIAMGGEDRMAQRGT</sequence>
<dbReference type="InterPro" id="IPR010285">
    <property type="entry name" value="DNA_helicase_pif1-like_DEAD"/>
</dbReference>
<evidence type="ECO:0000256" key="2">
    <source>
        <dbReference type="SAM" id="MobiDB-lite"/>
    </source>
</evidence>
<keyword evidence="1" id="KW-0067">ATP-binding</keyword>
<comment type="similarity">
    <text evidence="1">Belongs to the helicase family.</text>
</comment>
<evidence type="ECO:0000256" key="1">
    <source>
        <dbReference type="RuleBase" id="RU363044"/>
    </source>
</evidence>
<dbReference type="EC" id="5.6.2.3" evidence="1"/>
<organism evidence="6 7">
    <name type="scientific">Hermanssonia centrifuga</name>
    <dbReference type="NCBI Taxonomy" id="98765"/>
    <lineage>
        <taxon>Eukaryota</taxon>
        <taxon>Fungi</taxon>
        <taxon>Dikarya</taxon>
        <taxon>Basidiomycota</taxon>
        <taxon>Agaricomycotina</taxon>
        <taxon>Agaricomycetes</taxon>
        <taxon>Polyporales</taxon>
        <taxon>Meruliaceae</taxon>
        <taxon>Hermanssonia</taxon>
    </lineage>
</organism>
<dbReference type="GO" id="GO:0005524">
    <property type="term" value="F:ATP binding"/>
    <property type="evidence" value="ECO:0007669"/>
    <property type="project" value="UniProtKB-KW"/>
</dbReference>
<dbReference type="PANTHER" id="PTHR47642:SF6">
    <property type="entry name" value="ATP-DEPENDENT DNA HELICASE"/>
    <property type="match status" value="1"/>
</dbReference>
<dbReference type="Gene3D" id="3.40.50.300">
    <property type="entry name" value="P-loop containing nucleotide triphosphate hydrolases"/>
    <property type="match status" value="1"/>
</dbReference>
<evidence type="ECO:0000259" key="4">
    <source>
        <dbReference type="Pfam" id="PF14214"/>
    </source>
</evidence>
<evidence type="ECO:0000259" key="5">
    <source>
        <dbReference type="Pfam" id="PF20209"/>
    </source>
</evidence>